<dbReference type="PROSITE" id="PS50893">
    <property type="entry name" value="ABC_TRANSPORTER_2"/>
    <property type="match status" value="1"/>
</dbReference>
<name>A0A543J2F3_9ACTN</name>
<comment type="caution">
    <text evidence="5">The sequence shown here is derived from an EMBL/GenBank/DDBJ whole genome shotgun (WGS) entry which is preliminary data.</text>
</comment>
<dbReference type="FunFam" id="3.40.50.300:FF:000421">
    <property type="entry name" value="Branched-chain amino acid ABC transporter ATP-binding protein"/>
    <property type="match status" value="1"/>
</dbReference>
<feature type="domain" description="ABC transporter" evidence="4">
    <location>
        <begin position="8"/>
        <end position="255"/>
    </location>
</feature>
<dbReference type="InterPro" id="IPR003439">
    <property type="entry name" value="ABC_transporter-like_ATP-bd"/>
</dbReference>
<keyword evidence="2" id="KW-0547">Nucleotide-binding</keyword>
<dbReference type="GO" id="GO:0005524">
    <property type="term" value="F:ATP binding"/>
    <property type="evidence" value="ECO:0007669"/>
    <property type="project" value="UniProtKB-KW"/>
</dbReference>
<dbReference type="PANTHER" id="PTHR45772:SF4">
    <property type="entry name" value="ABC TRANSPORTER ATP-BINDING PROTEIN"/>
    <property type="match status" value="1"/>
</dbReference>
<dbReference type="Gene3D" id="3.40.50.300">
    <property type="entry name" value="P-loop containing nucleotide triphosphate hydrolases"/>
    <property type="match status" value="1"/>
</dbReference>
<dbReference type="CDD" id="cd03219">
    <property type="entry name" value="ABC_Mj1267_LivG_branched"/>
    <property type="match status" value="1"/>
</dbReference>
<sequence length="257" mass="27184">MADRAPLLDVRGVHVRFGGITALAGVDLTVGEGEICGLIGPNGAGKTTLLNVLSGVYRADAGRVRFAGRDLLGLPPHRIGPAGVARTFQNLALFPTMTVLENVMVGAHPACRGNWLTSLLPGYTARSERRATAEALGVLDLLGLADVALHRVTDLPYGTMKRVELARALVLRPRLLLLDEPAGGLNHDEVAELGELIVRLRDTFGVAVLLVEHHMRLVMGISDTVVVLASGRRIAAGPPAEVQRDPEVIAAYLGSPA</sequence>
<dbReference type="GO" id="GO:0005886">
    <property type="term" value="C:plasma membrane"/>
    <property type="evidence" value="ECO:0007669"/>
    <property type="project" value="TreeGrafter"/>
</dbReference>
<evidence type="ECO:0000256" key="2">
    <source>
        <dbReference type="ARBA" id="ARBA00022741"/>
    </source>
</evidence>
<dbReference type="OrthoDB" id="4350300at2"/>
<evidence type="ECO:0000256" key="1">
    <source>
        <dbReference type="ARBA" id="ARBA00022448"/>
    </source>
</evidence>
<keyword evidence="1" id="KW-0813">Transport</keyword>
<evidence type="ECO:0000259" key="4">
    <source>
        <dbReference type="PROSITE" id="PS50893"/>
    </source>
</evidence>
<accession>A0A543J2F3</accession>
<dbReference type="RefSeq" id="WP_142260797.1">
    <property type="nucleotide sequence ID" value="NZ_BMPV01000009.1"/>
</dbReference>
<dbReference type="Proteomes" id="UP000319213">
    <property type="component" value="Unassembled WGS sequence"/>
</dbReference>
<evidence type="ECO:0000256" key="3">
    <source>
        <dbReference type="ARBA" id="ARBA00022840"/>
    </source>
</evidence>
<organism evidence="5 6">
    <name type="scientific">Thermopolyspora flexuosa</name>
    <dbReference type="NCBI Taxonomy" id="103836"/>
    <lineage>
        <taxon>Bacteria</taxon>
        <taxon>Bacillati</taxon>
        <taxon>Actinomycetota</taxon>
        <taxon>Actinomycetes</taxon>
        <taxon>Streptosporangiales</taxon>
        <taxon>Streptosporangiaceae</taxon>
        <taxon>Thermopolyspora</taxon>
    </lineage>
</organism>
<dbReference type="SMART" id="SM00382">
    <property type="entry name" value="AAA"/>
    <property type="match status" value="1"/>
</dbReference>
<keyword evidence="3 5" id="KW-0067">ATP-binding</keyword>
<keyword evidence="6" id="KW-1185">Reference proteome</keyword>
<dbReference type="InterPro" id="IPR027417">
    <property type="entry name" value="P-loop_NTPase"/>
</dbReference>
<dbReference type="InterPro" id="IPR051120">
    <property type="entry name" value="ABC_AA/LPS_Transport"/>
</dbReference>
<dbReference type="SUPFAM" id="SSF52540">
    <property type="entry name" value="P-loop containing nucleoside triphosphate hydrolases"/>
    <property type="match status" value="1"/>
</dbReference>
<dbReference type="EMBL" id="VFPQ01000001">
    <property type="protein sequence ID" value="TQM77000.1"/>
    <property type="molecule type" value="Genomic_DNA"/>
</dbReference>
<dbReference type="Pfam" id="PF00005">
    <property type="entry name" value="ABC_tran"/>
    <property type="match status" value="1"/>
</dbReference>
<dbReference type="PANTHER" id="PTHR45772">
    <property type="entry name" value="CONSERVED COMPONENT OF ABC TRANSPORTER FOR NATURAL AMINO ACIDS-RELATED"/>
    <property type="match status" value="1"/>
</dbReference>
<gene>
    <name evidence="5" type="ORF">FHX40_3752</name>
</gene>
<evidence type="ECO:0000313" key="6">
    <source>
        <dbReference type="Proteomes" id="UP000319213"/>
    </source>
</evidence>
<reference evidence="5 6" key="1">
    <citation type="submission" date="2019-06" db="EMBL/GenBank/DDBJ databases">
        <title>Sequencing the genomes of 1000 actinobacteria strains.</title>
        <authorList>
            <person name="Klenk H.-P."/>
        </authorList>
    </citation>
    <scope>NUCLEOTIDE SEQUENCE [LARGE SCALE GENOMIC DNA]</scope>
    <source>
        <strain evidence="5 6">DSM 43186</strain>
    </source>
</reference>
<proteinExistence type="predicted"/>
<evidence type="ECO:0000313" key="5">
    <source>
        <dbReference type="EMBL" id="TQM77000.1"/>
    </source>
</evidence>
<dbReference type="AlphaFoldDB" id="A0A543J2F3"/>
<protein>
    <submittedName>
        <fullName evidence="5">Amino acid/amide ABC transporter ATP-binding protein 1 (HAAT family)</fullName>
    </submittedName>
</protein>
<dbReference type="InterPro" id="IPR032823">
    <property type="entry name" value="BCA_ABC_TP_C"/>
</dbReference>
<dbReference type="GO" id="GO:0016887">
    <property type="term" value="F:ATP hydrolysis activity"/>
    <property type="evidence" value="ECO:0007669"/>
    <property type="project" value="InterPro"/>
</dbReference>
<dbReference type="InterPro" id="IPR003593">
    <property type="entry name" value="AAA+_ATPase"/>
</dbReference>
<dbReference type="Pfam" id="PF12399">
    <property type="entry name" value="BCA_ABC_TP_C"/>
    <property type="match status" value="1"/>
</dbReference>